<evidence type="ECO:0000256" key="1">
    <source>
        <dbReference type="SAM" id="MobiDB-lite"/>
    </source>
</evidence>
<proteinExistence type="predicted"/>
<evidence type="ECO:0000313" key="3">
    <source>
        <dbReference type="Proteomes" id="UP000321393"/>
    </source>
</evidence>
<evidence type="ECO:0000313" key="2">
    <source>
        <dbReference type="EMBL" id="KAA0062239.1"/>
    </source>
</evidence>
<comment type="caution">
    <text evidence="2">The sequence shown here is derived from an EMBL/GenBank/DDBJ whole genome shotgun (WGS) entry which is preliminary data.</text>
</comment>
<reference evidence="2 3" key="1">
    <citation type="submission" date="2019-08" db="EMBL/GenBank/DDBJ databases">
        <title>Draft genome sequences of two oriental melons (Cucumis melo L. var makuwa).</title>
        <authorList>
            <person name="Kwon S.-Y."/>
        </authorList>
    </citation>
    <scope>NUCLEOTIDE SEQUENCE [LARGE SCALE GENOMIC DNA]</scope>
    <source>
        <strain evidence="3">cv. SW 3</strain>
        <tissue evidence="2">Leaf</tissue>
    </source>
</reference>
<dbReference type="AlphaFoldDB" id="A0A5A7V976"/>
<accession>A0A5A7V976</accession>
<feature type="region of interest" description="Disordered" evidence="1">
    <location>
        <begin position="1"/>
        <end position="24"/>
    </location>
</feature>
<dbReference type="EMBL" id="SSTE01004649">
    <property type="protein sequence ID" value="KAA0062239.1"/>
    <property type="molecule type" value="Genomic_DNA"/>
</dbReference>
<organism evidence="2 3">
    <name type="scientific">Cucumis melo var. makuwa</name>
    <name type="common">Oriental melon</name>
    <dbReference type="NCBI Taxonomy" id="1194695"/>
    <lineage>
        <taxon>Eukaryota</taxon>
        <taxon>Viridiplantae</taxon>
        <taxon>Streptophyta</taxon>
        <taxon>Embryophyta</taxon>
        <taxon>Tracheophyta</taxon>
        <taxon>Spermatophyta</taxon>
        <taxon>Magnoliopsida</taxon>
        <taxon>eudicotyledons</taxon>
        <taxon>Gunneridae</taxon>
        <taxon>Pentapetalae</taxon>
        <taxon>rosids</taxon>
        <taxon>fabids</taxon>
        <taxon>Cucurbitales</taxon>
        <taxon>Cucurbitaceae</taxon>
        <taxon>Benincaseae</taxon>
        <taxon>Cucumis</taxon>
    </lineage>
</organism>
<gene>
    <name evidence="2" type="ORF">E6C27_scaffold679G00010</name>
</gene>
<name>A0A5A7V976_CUCMM</name>
<protein>
    <submittedName>
        <fullName evidence="2">Ty3-gypsy retrotransposon protein</fullName>
    </submittedName>
</protein>
<feature type="compositionally biased region" description="Low complexity" evidence="1">
    <location>
        <begin position="1"/>
        <end position="22"/>
    </location>
</feature>
<sequence length="198" mass="22375">MKVPTKSSASPSSSASQRQRTAVRGRPISDSPLCLTNQSTTDRLYLQSCILLWANRRLCQFPSPPYATQCSLEESIRSEYRYWNKTWNYLSFLEGVRELTIESLGFTTGLIGDNSPLLGWIRLDADLNEILATSQTDMCILRDHETDMCILQDHEIAMCKVWRGADRRGARRMREGHIDASGSLYASADHNILELLGT</sequence>
<dbReference type="Proteomes" id="UP000321393">
    <property type="component" value="Unassembled WGS sequence"/>
</dbReference>